<organism evidence="5 6">
    <name type="scientific">Bacillus taeanensis</name>
    <dbReference type="NCBI Taxonomy" id="273032"/>
    <lineage>
        <taxon>Bacteria</taxon>
        <taxon>Bacillati</taxon>
        <taxon>Bacillota</taxon>
        <taxon>Bacilli</taxon>
        <taxon>Bacillales</taxon>
        <taxon>Bacillaceae</taxon>
        <taxon>Bacillus</taxon>
    </lineage>
</organism>
<gene>
    <name evidence="5" type="ORF">DS031_11065</name>
</gene>
<dbReference type="Gene3D" id="3.30.420.10">
    <property type="entry name" value="Ribonuclease H-like superfamily/Ribonuclease H"/>
    <property type="match status" value="1"/>
</dbReference>
<dbReference type="GO" id="GO:0005829">
    <property type="term" value="C:cytosol"/>
    <property type="evidence" value="ECO:0007669"/>
    <property type="project" value="TreeGrafter"/>
</dbReference>
<evidence type="ECO:0000313" key="6">
    <source>
        <dbReference type="Proteomes" id="UP000253314"/>
    </source>
</evidence>
<protein>
    <submittedName>
        <fullName evidence="5">3'-5' exonuclease</fullName>
    </submittedName>
</protein>
<evidence type="ECO:0000256" key="2">
    <source>
        <dbReference type="ARBA" id="ARBA00022801"/>
    </source>
</evidence>
<evidence type="ECO:0000256" key="1">
    <source>
        <dbReference type="ARBA" id="ARBA00022722"/>
    </source>
</evidence>
<name>A0A366XU79_9BACI</name>
<dbReference type="InterPro" id="IPR006054">
    <property type="entry name" value="DnaQ"/>
</dbReference>
<dbReference type="GO" id="GO:0045004">
    <property type="term" value="P:DNA replication proofreading"/>
    <property type="evidence" value="ECO:0007669"/>
    <property type="project" value="TreeGrafter"/>
</dbReference>
<comment type="caution">
    <text evidence="5">The sequence shown here is derived from an EMBL/GenBank/DDBJ whole genome shotgun (WGS) entry which is preliminary data.</text>
</comment>
<dbReference type="Proteomes" id="UP000253314">
    <property type="component" value="Unassembled WGS sequence"/>
</dbReference>
<dbReference type="SUPFAM" id="SSF53098">
    <property type="entry name" value="Ribonuclease H-like"/>
    <property type="match status" value="1"/>
</dbReference>
<evidence type="ECO:0000256" key="3">
    <source>
        <dbReference type="ARBA" id="ARBA00022839"/>
    </source>
</evidence>
<dbReference type="InterPro" id="IPR036397">
    <property type="entry name" value="RNaseH_sf"/>
</dbReference>
<dbReference type="CDD" id="cd06127">
    <property type="entry name" value="DEDDh"/>
    <property type="match status" value="1"/>
</dbReference>
<dbReference type="Pfam" id="PF00929">
    <property type="entry name" value="RNase_T"/>
    <property type="match status" value="1"/>
</dbReference>
<feature type="domain" description="Exonuclease" evidence="4">
    <location>
        <begin position="57"/>
        <end position="225"/>
    </location>
</feature>
<dbReference type="GO" id="GO:0003887">
    <property type="term" value="F:DNA-directed DNA polymerase activity"/>
    <property type="evidence" value="ECO:0007669"/>
    <property type="project" value="InterPro"/>
</dbReference>
<dbReference type="GO" id="GO:0008408">
    <property type="term" value="F:3'-5' exonuclease activity"/>
    <property type="evidence" value="ECO:0007669"/>
    <property type="project" value="TreeGrafter"/>
</dbReference>
<evidence type="ECO:0000259" key="4">
    <source>
        <dbReference type="SMART" id="SM00479"/>
    </source>
</evidence>
<reference evidence="5 6" key="1">
    <citation type="submission" date="2018-07" db="EMBL/GenBank/DDBJ databases">
        <title>Lottiidibacillus patelloidae gen. nov., sp. nov., isolated from the intestinal tract of a marine limpet and the reclassification of B. taeanensis BH030017T, B. algicola KMM 3737T and B. hwajinpoensis SW-72T as genus Lottiidibacillus.</title>
        <authorList>
            <person name="Liu R."/>
            <person name="Huang Z."/>
        </authorList>
    </citation>
    <scope>NUCLEOTIDE SEQUENCE [LARGE SCALE GENOMIC DNA]</scope>
    <source>
        <strain evidence="5 6">BH030017</strain>
    </source>
</reference>
<dbReference type="EMBL" id="QOCW01000010">
    <property type="protein sequence ID" value="RBW69457.1"/>
    <property type="molecule type" value="Genomic_DNA"/>
</dbReference>
<proteinExistence type="predicted"/>
<dbReference type="GO" id="GO:0003677">
    <property type="term" value="F:DNA binding"/>
    <property type="evidence" value="ECO:0007669"/>
    <property type="project" value="InterPro"/>
</dbReference>
<dbReference type="SMART" id="SM00479">
    <property type="entry name" value="EXOIII"/>
    <property type="match status" value="1"/>
</dbReference>
<accession>A0A366XU79</accession>
<keyword evidence="2" id="KW-0378">Hydrolase</keyword>
<keyword evidence="1" id="KW-0540">Nuclease</keyword>
<dbReference type="PANTHER" id="PTHR30231:SF41">
    <property type="entry name" value="DNA POLYMERASE III SUBUNIT EPSILON"/>
    <property type="match status" value="1"/>
</dbReference>
<dbReference type="InterPro" id="IPR013520">
    <property type="entry name" value="Ribonucl_H"/>
</dbReference>
<keyword evidence="6" id="KW-1185">Reference proteome</keyword>
<dbReference type="FunFam" id="3.30.420.10:FF:000045">
    <property type="entry name" value="3'-5' exonuclease DinG"/>
    <property type="match status" value="1"/>
</dbReference>
<dbReference type="PANTHER" id="PTHR30231">
    <property type="entry name" value="DNA POLYMERASE III SUBUNIT EPSILON"/>
    <property type="match status" value="1"/>
</dbReference>
<dbReference type="InterPro" id="IPR012337">
    <property type="entry name" value="RNaseH-like_sf"/>
</dbReference>
<evidence type="ECO:0000313" key="5">
    <source>
        <dbReference type="EMBL" id="RBW69457.1"/>
    </source>
</evidence>
<sequence length="241" mass="28635">MKDIGFRLFKYYLFDQFLWKHKIKEYKKEENYFRMMEKLLFDEKFLSWQEKKLADAVFTVFDLETTGFLPTLGDEIVSMGAVKVNCRNEQIEKPFYQIVKPFRRIPNEVYSITGFSKNDIANGVDFLKAFDRFYEYSKNTILVAHPASFDVMFLQKMVKRWGLPSYNPPFLDSYSLAKYLYPNRNIHLDSLILRHNIPIKERHHALNDALMTAQLFFAMMDELNFSKEDSVQKLCEAFKTG</sequence>
<dbReference type="NCBIfam" id="TIGR00573">
    <property type="entry name" value="dnaq"/>
    <property type="match status" value="1"/>
</dbReference>
<dbReference type="AlphaFoldDB" id="A0A366XU79"/>
<dbReference type="RefSeq" id="WP_113806147.1">
    <property type="nucleotide sequence ID" value="NZ_QOCW01000010.1"/>
</dbReference>
<keyword evidence="3 5" id="KW-0269">Exonuclease</keyword>
<dbReference type="OrthoDB" id="9804290at2"/>